<evidence type="ECO:0000313" key="1">
    <source>
        <dbReference type="EMBL" id="MBA4680253.1"/>
    </source>
</evidence>
<accession>A0A7C9B2X3</accession>
<proteinExistence type="predicted"/>
<reference evidence="1" key="2">
    <citation type="submission" date="2020-07" db="EMBL/GenBank/DDBJ databases">
        <authorList>
            <person name="Vera ALvarez R."/>
            <person name="Arias-Moreno D.M."/>
            <person name="Jimenez-Jacinto V."/>
            <person name="Jimenez-Bremont J.F."/>
            <person name="Swaminathan K."/>
            <person name="Moose S.P."/>
            <person name="Guerrero-Gonzalez M.L."/>
            <person name="Marino-Ramirez L."/>
            <person name="Landsman D."/>
            <person name="Rodriguez-Kessler M."/>
            <person name="Delgado-Sanchez P."/>
        </authorList>
    </citation>
    <scope>NUCLEOTIDE SEQUENCE</scope>
    <source>
        <tissue evidence="1">Cladode</tissue>
    </source>
</reference>
<dbReference type="EMBL" id="GISG01286250">
    <property type="protein sequence ID" value="MBA4680253.1"/>
    <property type="molecule type" value="Transcribed_RNA"/>
</dbReference>
<name>A0A7C9B2X3_OPUST</name>
<dbReference type="AlphaFoldDB" id="A0A7C9B2X3"/>
<protein>
    <submittedName>
        <fullName evidence="1">Uncharacterized protein</fullName>
    </submittedName>
</protein>
<sequence>MRQKTCNIEIYSSCDNFNQANIPEFPLTDLNSKTAQTPVSQHWAAAKSLISQIAQHCPWNPLTQNEDLQRLDLKDKQYIGARQRSVEHINQVNQHSNYRRTQQI</sequence>
<dbReference type="EMBL" id="GISG01286249">
    <property type="protein sequence ID" value="MBA4680252.1"/>
    <property type="molecule type" value="Transcribed_RNA"/>
</dbReference>
<reference evidence="1" key="1">
    <citation type="journal article" date="2013" name="J. Plant Res.">
        <title>Effect of fungi and light on seed germination of three Opuntia species from semiarid lands of central Mexico.</title>
        <authorList>
            <person name="Delgado-Sanchez P."/>
            <person name="Jimenez-Bremont J.F."/>
            <person name="Guerrero-Gonzalez Mde L."/>
            <person name="Flores J."/>
        </authorList>
    </citation>
    <scope>NUCLEOTIDE SEQUENCE</scope>
    <source>
        <tissue evidence="1">Cladode</tissue>
    </source>
</reference>
<organism evidence="1">
    <name type="scientific">Opuntia streptacantha</name>
    <name type="common">Prickly pear cactus</name>
    <name type="synonym">Opuntia cardona</name>
    <dbReference type="NCBI Taxonomy" id="393608"/>
    <lineage>
        <taxon>Eukaryota</taxon>
        <taxon>Viridiplantae</taxon>
        <taxon>Streptophyta</taxon>
        <taxon>Embryophyta</taxon>
        <taxon>Tracheophyta</taxon>
        <taxon>Spermatophyta</taxon>
        <taxon>Magnoliopsida</taxon>
        <taxon>eudicotyledons</taxon>
        <taxon>Gunneridae</taxon>
        <taxon>Pentapetalae</taxon>
        <taxon>Caryophyllales</taxon>
        <taxon>Cactineae</taxon>
        <taxon>Cactaceae</taxon>
        <taxon>Opuntioideae</taxon>
        <taxon>Opuntia</taxon>
    </lineage>
</organism>